<keyword evidence="1" id="KW-0472">Membrane</keyword>
<name>A0A8F2IHX8_9MOLU</name>
<evidence type="ECO:0000313" key="2">
    <source>
        <dbReference type="EMBL" id="QWS78885.1"/>
    </source>
</evidence>
<reference evidence="2" key="1">
    <citation type="journal article" date="2021" name="Infect. Genet. Evol.">
        <title>Novel prophage-like sequences in Mycoplasma anserisalpingitidis.</title>
        <authorList>
            <person name="Kovacs A.B."/>
            <person name="Wehmann E."/>
            <person name="Svab D."/>
            <person name="Beko K."/>
            <person name="Grozner D."/>
            <person name="Mitter A."/>
            <person name="Bali K."/>
            <person name="Morrow C.J."/>
            <person name="Banyai K."/>
            <person name="Gyuranecz M."/>
        </authorList>
    </citation>
    <scope>NUCLEOTIDE SEQUENCE</scope>
    <source>
        <strain evidence="2">MYCAV270</strain>
    </source>
</reference>
<evidence type="ECO:0000256" key="1">
    <source>
        <dbReference type="SAM" id="Phobius"/>
    </source>
</evidence>
<keyword evidence="1" id="KW-1133">Transmembrane helix</keyword>
<dbReference type="EMBL" id="MT872807">
    <property type="protein sequence ID" value="QWS78885.1"/>
    <property type="molecule type" value="Genomic_DNA"/>
</dbReference>
<dbReference type="AlphaFoldDB" id="A0A8F2IHX8"/>
<sequence>MNKSKDIISIIDNIRNLGIGYIELIKNVNNDDLPDFNLLYKNLYSIKKKWYQMTTQHFKNYWMKIVIMILLIYIIRTNT</sequence>
<protein>
    <submittedName>
        <fullName evidence="2">Uncharacterized protein</fullName>
    </submittedName>
</protein>
<organism evidence="2">
    <name type="scientific">Mycoplasma anserisalpingitidis</name>
    <dbReference type="NCBI Taxonomy" id="519450"/>
    <lineage>
        <taxon>Bacteria</taxon>
        <taxon>Bacillati</taxon>
        <taxon>Mycoplasmatota</taxon>
        <taxon>Mollicutes</taxon>
        <taxon>Mycoplasmataceae</taxon>
        <taxon>Mycoplasma</taxon>
    </lineage>
</organism>
<accession>A0A8F2IHX8</accession>
<proteinExistence type="predicted"/>
<keyword evidence="1" id="KW-0812">Transmembrane</keyword>
<feature type="transmembrane region" description="Helical" evidence="1">
    <location>
        <begin position="58"/>
        <end position="75"/>
    </location>
</feature>